<organism evidence="1 2">
    <name type="scientific">Algoriphagus aquaeductus</name>
    <dbReference type="NCBI Taxonomy" id="475299"/>
    <lineage>
        <taxon>Bacteria</taxon>
        <taxon>Pseudomonadati</taxon>
        <taxon>Bacteroidota</taxon>
        <taxon>Cytophagia</taxon>
        <taxon>Cytophagales</taxon>
        <taxon>Cyclobacteriaceae</taxon>
        <taxon>Algoriphagus</taxon>
    </lineage>
</organism>
<comment type="caution">
    <text evidence="1">The sequence shown here is derived from an EMBL/GenBank/DDBJ whole genome shotgun (WGS) entry which is preliminary data.</text>
</comment>
<dbReference type="Proteomes" id="UP000248917">
    <property type="component" value="Unassembled WGS sequence"/>
</dbReference>
<keyword evidence="2" id="KW-1185">Reference proteome</keyword>
<proteinExistence type="predicted"/>
<gene>
    <name evidence="1" type="ORF">CLV31_10947</name>
</gene>
<evidence type="ECO:0000313" key="1">
    <source>
        <dbReference type="EMBL" id="PZV82186.1"/>
    </source>
</evidence>
<evidence type="ECO:0000313" key="2">
    <source>
        <dbReference type="Proteomes" id="UP000248917"/>
    </source>
</evidence>
<reference evidence="1 2" key="1">
    <citation type="submission" date="2018-06" db="EMBL/GenBank/DDBJ databases">
        <title>Genomic Encyclopedia of Archaeal and Bacterial Type Strains, Phase II (KMG-II): from individual species to whole genera.</title>
        <authorList>
            <person name="Goeker M."/>
        </authorList>
    </citation>
    <scope>NUCLEOTIDE SEQUENCE [LARGE SCALE GENOMIC DNA]</scope>
    <source>
        <strain evidence="1 2">T4</strain>
    </source>
</reference>
<accession>A0A326RQ52</accession>
<name>A0A326RQ52_9BACT</name>
<protein>
    <submittedName>
        <fullName evidence="1">Uncharacterized protein</fullName>
    </submittedName>
</protein>
<dbReference type="EMBL" id="QKTX01000009">
    <property type="protein sequence ID" value="PZV82186.1"/>
    <property type="molecule type" value="Genomic_DNA"/>
</dbReference>
<sequence length="354" mass="39572">MIESTTSDMTLEQTLPFTAGLKVLITSDEIQDELVSKLADLEVEVLWQKIPESLKNLEETFTFRHVKPAFDFAEEQGLDLVIAIDSNTNKFSVGIRKSSDGGFMLLNVHHTSLILAKLILENQVALSCKKSIFITDLLDKLFAKYQAPMTTLAHLSGPLAVQESFLKAEKGETLFITENQEIQLKGQNDSLSYLLSQLLIAAKKAKSENQTLFDLLIGIYQEFGFQREKNLAVSIEEPSQKAFFKKIIARLKKKPPLTLGMNEIVSIEDLSNGTLKNLLSGRIVPSKSPIAPALQIQLSSATRILIFPQGDRINFFFTSQGRQINKDNFSTISQQLDQQVVKLIAEINRLGLEN</sequence>
<dbReference type="AlphaFoldDB" id="A0A326RQ52"/>